<proteinExistence type="predicted"/>
<dbReference type="AlphaFoldDB" id="A0A1D1VE44"/>
<dbReference type="SUPFAM" id="SSF50044">
    <property type="entry name" value="SH3-domain"/>
    <property type="match status" value="1"/>
</dbReference>
<dbReference type="InterPro" id="IPR001452">
    <property type="entry name" value="SH3_domain"/>
</dbReference>
<dbReference type="SUPFAM" id="SSF51045">
    <property type="entry name" value="WW domain"/>
    <property type="match status" value="1"/>
</dbReference>
<dbReference type="Gene3D" id="2.30.29.30">
    <property type="entry name" value="Pleckstrin-homology domain (PH domain)/Phosphotyrosine-binding domain (PTB)"/>
    <property type="match status" value="1"/>
</dbReference>
<feature type="compositionally biased region" description="Low complexity" evidence="4">
    <location>
        <begin position="99"/>
        <end position="111"/>
    </location>
</feature>
<keyword evidence="2" id="KW-0343">GTPase activation</keyword>
<dbReference type="PROSITE" id="PS01159">
    <property type="entry name" value="WW_DOMAIN_1"/>
    <property type="match status" value="1"/>
</dbReference>
<dbReference type="PANTHER" id="PTHR23176">
    <property type="entry name" value="RHO/RAC/CDC GTPASE-ACTIVATING PROTEIN"/>
    <property type="match status" value="1"/>
</dbReference>
<dbReference type="GO" id="GO:0007165">
    <property type="term" value="P:signal transduction"/>
    <property type="evidence" value="ECO:0007669"/>
    <property type="project" value="InterPro"/>
</dbReference>
<keyword evidence="1 3" id="KW-0728">SH3 domain</keyword>
<dbReference type="CDD" id="cd00201">
    <property type="entry name" value="WW"/>
    <property type="match status" value="1"/>
</dbReference>
<keyword evidence="10" id="KW-1185">Reference proteome</keyword>
<dbReference type="InterPro" id="IPR008936">
    <property type="entry name" value="Rho_GTPase_activation_prot"/>
</dbReference>
<dbReference type="Pfam" id="PF00620">
    <property type="entry name" value="RhoGAP"/>
    <property type="match status" value="1"/>
</dbReference>
<evidence type="ECO:0000256" key="1">
    <source>
        <dbReference type="ARBA" id="ARBA00022443"/>
    </source>
</evidence>
<evidence type="ECO:0000313" key="10">
    <source>
        <dbReference type="Proteomes" id="UP000186922"/>
    </source>
</evidence>
<dbReference type="EMBL" id="BDGG01000005">
    <property type="protein sequence ID" value="GAU99055.1"/>
    <property type="molecule type" value="Genomic_DNA"/>
</dbReference>
<evidence type="ECO:0000313" key="9">
    <source>
        <dbReference type="EMBL" id="GAU99055.1"/>
    </source>
</evidence>
<dbReference type="PANTHER" id="PTHR23176:SF129">
    <property type="entry name" value="RHO GTPASE ACTIVATING PROTEIN AT 16F, ISOFORM E-RELATED"/>
    <property type="match status" value="1"/>
</dbReference>
<dbReference type="Gene3D" id="1.10.555.10">
    <property type="entry name" value="Rho GTPase activation protein"/>
    <property type="match status" value="1"/>
</dbReference>
<evidence type="ECO:0008006" key="11">
    <source>
        <dbReference type="Google" id="ProtNLM"/>
    </source>
</evidence>
<dbReference type="Proteomes" id="UP000186922">
    <property type="component" value="Unassembled WGS sequence"/>
</dbReference>
<dbReference type="InterPro" id="IPR036020">
    <property type="entry name" value="WW_dom_sf"/>
</dbReference>
<feature type="domain" description="PH" evidence="6">
    <location>
        <begin position="444"/>
        <end position="548"/>
    </location>
</feature>
<gene>
    <name evidence="9" type="primary">RvY_10108-1</name>
    <name evidence="9" type="synonym">RvY_10108.1</name>
    <name evidence="9" type="ORF">RvY_10108</name>
</gene>
<dbReference type="InterPro" id="IPR001202">
    <property type="entry name" value="WW_dom"/>
</dbReference>
<dbReference type="OrthoDB" id="79452at2759"/>
<feature type="domain" description="Rho-GAP" evidence="8">
    <location>
        <begin position="664"/>
        <end position="851"/>
    </location>
</feature>
<feature type="region of interest" description="Disordered" evidence="4">
    <location>
        <begin position="591"/>
        <end position="618"/>
    </location>
</feature>
<evidence type="ECO:0000259" key="6">
    <source>
        <dbReference type="PROSITE" id="PS50003"/>
    </source>
</evidence>
<dbReference type="SMART" id="SM00233">
    <property type="entry name" value="PH"/>
    <property type="match status" value="1"/>
</dbReference>
<evidence type="ECO:0000259" key="7">
    <source>
        <dbReference type="PROSITE" id="PS50020"/>
    </source>
</evidence>
<dbReference type="GO" id="GO:0005737">
    <property type="term" value="C:cytoplasm"/>
    <property type="evidence" value="ECO:0007669"/>
    <property type="project" value="TreeGrafter"/>
</dbReference>
<protein>
    <recommendedName>
        <fullName evidence="11">Rho GTPase-activating protein 15</fullName>
    </recommendedName>
</protein>
<dbReference type="SUPFAM" id="SSF50729">
    <property type="entry name" value="PH domain-like"/>
    <property type="match status" value="1"/>
</dbReference>
<evidence type="ECO:0000259" key="8">
    <source>
        <dbReference type="PROSITE" id="PS50238"/>
    </source>
</evidence>
<dbReference type="FunFam" id="1.10.555.10:FF:000071">
    <property type="entry name" value="Rho GTPase activating protein 27"/>
    <property type="match status" value="1"/>
</dbReference>
<feature type="domain" description="WW" evidence="7">
    <location>
        <begin position="178"/>
        <end position="211"/>
    </location>
</feature>
<organism evidence="9 10">
    <name type="scientific">Ramazzottius varieornatus</name>
    <name type="common">Water bear</name>
    <name type="synonym">Tardigrade</name>
    <dbReference type="NCBI Taxonomy" id="947166"/>
    <lineage>
        <taxon>Eukaryota</taxon>
        <taxon>Metazoa</taxon>
        <taxon>Ecdysozoa</taxon>
        <taxon>Tardigrada</taxon>
        <taxon>Eutardigrada</taxon>
        <taxon>Parachela</taxon>
        <taxon>Hypsibioidea</taxon>
        <taxon>Ramazzottiidae</taxon>
        <taxon>Ramazzottius</taxon>
    </lineage>
</organism>
<dbReference type="InterPro" id="IPR001849">
    <property type="entry name" value="PH_domain"/>
</dbReference>
<feature type="compositionally biased region" description="Basic and acidic residues" evidence="4">
    <location>
        <begin position="327"/>
        <end position="337"/>
    </location>
</feature>
<dbReference type="PROSITE" id="PS50003">
    <property type="entry name" value="PH_DOMAIN"/>
    <property type="match status" value="1"/>
</dbReference>
<dbReference type="SMART" id="SM00456">
    <property type="entry name" value="WW"/>
    <property type="match status" value="1"/>
</dbReference>
<dbReference type="SMART" id="SM00324">
    <property type="entry name" value="RhoGAP"/>
    <property type="match status" value="1"/>
</dbReference>
<dbReference type="PROSITE" id="PS50238">
    <property type="entry name" value="RHOGAP"/>
    <property type="match status" value="1"/>
</dbReference>
<evidence type="ECO:0000256" key="3">
    <source>
        <dbReference type="PROSITE-ProRule" id="PRU00192"/>
    </source>
</evidence>
<dbReference type="PROSITE" id="PS50020">
    <property type="entry name" value="WW_DOMAIN_2"/>
    <property type="match status" value="1"/>
</dbReference>
<dbReference type="InterPro" id="IPR011993">
    <property type="entry name" value="PH-like_dom_sf"/>
</dbReference>
<name>A0A1D1VE44_RAMVA</name>
<feature type="region of interest" description="Disordered" evidence="4">
    <location>
        <begin position="251"/>
        <end position="275"/>
    </location>
</feature>
<dbReference type="InterPro" id="IPR036028">
    <property type="entry name" value="SH3-like_dom_sf"/>
</dbReference>
<feature type="domain" description="SH3" evidence="5">
    <location>
        <begin position="1"/>
        <end position="64"/>
    </location>
</feature>
<sequence length="860" mass="96974">MTSSFVRVVLDYACSIEGQPERHIHVGDTFQLLKKTSSSWWHVRRDSVETAFYVPTSCVQEIGDIHSLSLNSPRRGISRSESSLDRLRASSAYNVEPPSGDAAASLSSSSGEDLERGDHYDNPVYALPNVTFLRHISHESSEISTEEESARPSPQYANMKITLNAVPPLPTLHNQPIRTLEDSWEEFEDTLGRRYFFHPKTNISSWKPPRRQINPELAEANVDVDAEVEALRDPPSKVAFTASSSRLHEDQMQSCKAYQETNETNHQTTATPHETDTKMTVALLYSDIAPSPSSAALPSAHSSNTVASSPSRHVSFASRFNRASSLMEEKHQQRGEETIGAEGEAEKENTAAAAEEEEKRKSASLPMPRRSQPSKDFLELRQLIANKVSLPERAFRTKSVLLLNEAHLNEFDLLAQSPKIGGMRNSKTLPSFMLGKTWRPSENAGILQGFLNVTKYSENGRRMKKQWLPSFVILTDTSLFVYRPPFALDQSPEVFMDLAGATIKWSKEKSHRKNVFEVSAADGSQILVQDDNKTVSHEWVNCIVQALAHLPLLSVEDLSPVKVLPTTPTDFGRPMSSPKLSRILARTWSAKARPEEPPADVLEPSTSPTRTHKKKKSVDEMETADIKVKKMKIIERLKNFFSRRPTLESLKAKGIIRDGPVFGCNFAKLCEHEKNDVPAIVRRCIAAIEKKDMRTDGIYRVSGNLSQVQKLRFQIDQDKYSGMESEEDVNVLTGLLKLFFRELKEPMIPFHLYDPLMKANKIQEKEAKEKRFRDLIAQLPRSNSETLRFLLLHLYRVADFGDQNRMHLPNLAIVFGPTLMWPEVPSVNLATDMLCQNQVVEYILLSFRALFDCEMTSTPA</sequence>
<feature type="region of interest" description="Disordered" evidence="4">
    <location>
        <begin position="91"/>
        <end position="120"/>
    </location>
</feature>
<dbReference type="GO" id="GO:0005096">
    <property type="term" value="F:GTPase activator activity"/>
    <property type="evidence" value="ECO:0007669"/>
    <property type="project" value="UniProtKB-KW"/>
</dbReference>
<feature type="compositionally biased region" description="Low complexity" evidence="4">
    <location>
        <begin position="292"/>
        <end position="303"/>
    </location>
</feature>
<dbReference type="InterPro" id="IPR000198">
    <property type="entry name" value="RhoGAP_dom"/>
</dbReference>
<dbReference type="PROSITE" id="PS50002">
    <property type="entry name" value="SH3"/>
    <property type="match status" value="1"/>
</dbReference>
<feature type="compositionally biased region" description="Polar residues" evidence="4">
    <location>
        <begin position="252"/>
        <end position="272"/>
    </location>
</feature>
<evidence type="ECO:0000256" key="2">
    <source>
        <dbReference type="ARBA" id="ARBA00022468"/>
    </source>
</evidence>
<dbReference type="Pfam" id="PF00169">
    <property type="entry name" value="PH"/>
    <property type="match status" value="1"/>
</dbReference>
<dbReference type="Gene3D" id="2.20.70.10">
    <property type="match status" value="1"/>
</dbReference>
<dbReference type="SUPFAM" id="SSF48350">
    <property type="entry name" value="GTPase activation domain, GAP"/>
    <property type="match status" value="1"/>
</dbReference>
<evidence type="ECO:0000256" key="4">
    <source>
        <dbReference type="SAM" id="MobiDB-lite"/>
    </source>
</evidence>
<feature type="region of interest" description="Disordered" evidence="4">
    <location>
        <begin position="327"/>
        <end position="372"/>
    </location>
</feature>
<accession>A0A1D1VE44</accession>
<comment type="caution">
    <text evidence="9">The sequence shown here is derived from an EMBL/GenBank/DDBJ whole genome shotgun (WGS) entry which is preliminary data.</text>
</comment>
<reference evidence="9 10" key="1">
    <citation type="journal article" date="2016" name="Nat. Commun.">
        <title>Extremotolerant tardigrade genome and improved radiotolerance of human cultured cells by tardigrade-unique protein.</title>
        <authorList>
            <person name="Hashimoto T."/>
            <person name="Horikawa D.D."/>
            <person name="Saito Y."/>
            <person name="Kuwahara H."/>
            <person name="Kozuka-Hata H."/>
            <person name="Shin-I T."/>
            <person name="Minakuchi Y."/>
            <person name="Ohishi K."/>
            <person name="Motoyama A."/>
            <person name="Aizu T."/>
            <person name="Enomoto A."/>
            <person name="Kondo K."/>
            <person name="Tanaka S."/>
            <person name="Hara Y."/>
            <person name="Koshikawa S."/>
            <person name="Sagara H."/>
            <person name="Miura T."/>
            <person name="Yokobori S."/>
            <person name="Miyagawa K."/>
            <person name="Suzuki Y."/>
            <person name="Kubo T."/>
            <person name="Oyama M."/>
            <person name="Kohara Y."/>
            <person name="Fujiyama A."/>
            <person name="Arakawa K."/>
            <person name="Katayama T."/>
            <person name="Toyoda A."/>
            <person name="Kunieda T."/>
        </authorList>
    </citation>
    <scope>NUCLEOTIDE SEQUENCE [LARGE SCALE GENOMIC DNA]</scope>
    <source>
        <strain evidence="9 10">YOKOZUNA-1</strain>
    </source>
</reference>
<evidence type="ECO:0000259" key="5">
    <source>
        <dbReference type="PROSITE" id="PS50002"/>
    </source>
</evidence>
<dbReference type="STRING" id="947166.A0A1D1VE44"/>
<feature type="region of interest" description="Disordered" evidence="4">
    <location>
        <begin position="292"/>
        <end position="313"/>
    </location>
</feature>
<dbReference type="InterPro" id="IPR050729">
    <property type="entry name" value="Rho-GAP"/>
</dbReference>